<comment type="caution">
    <text evidence="3">The sequence shown here is derived from an EMBL/GenBank/DDBJ whole genome shotgun (WGS) entry which is preliminary data.</text>
</comment>
<feature type="coiled-coil region" evidence="1">
    <location>
        <begin position="231"/>
        <end position="279"/>
    </location>
</feature>
<accession>A0A5J4UXX2</accession>
<evidence type="ECO:0000256" key="1">
    <source>
        <dbReference type="SAM" id="Coils"/>
    </source>
</evidence>
<feature type="region of interest" description="Disordered" evidence="2">
    <location>
        <begin position="337"/>
        <end position="423"/>
    </location>
</feature>
<evidence type="ECO:0000313" key="3">
    <source>
        <dbReference type="EMBL" id="KAA6375073.1"/>
    </source>
</evidence>
<feature type="compositionally biased region" description="Basic and acidic residues" evidence="2">
    <location>
        <begin position="337"/>
        <end position="405"/>
    </location>
</feature>
<gene>
    <name evidence="3" type="ORF">EZS28_029400</name>
</gene>
<dbReference type="Proteomes" id="UP000324800">
    <property type="component" value="Unassembled WGS sequence"/>
</dbReference>
<feature type="region of interest" description="Disordered" evidence="2">
    <location>
        <begin position="53"/>
        <end position="188"/>
    </location>
</feature>
<feature type="compositionally biased region" description="Low complexity" evidence="2">
    <location>
        <begin position="78"/>
        <end position="103"/>
    </location>
</feature>
<reference evidence="3 4" key="1">
    <citation type="submission" date="2019-03" db="EMBL/GenBank/DDBJ databases">
        <title>Single cell metagenomics reveals metabolic interactions within the superorganism composed of flagellate Streblomastix strix and complex community of Bacteroidetes bacteria on its surface.</title>
        <authorList>
            <person name="Treitli S.C."/>
            <person name="Kolisko M."/>
            <person name="Husnik F."/>
            <person name="Keeling P."/>
            <person name="Hampl V."/>
        </authorList>
    </citation>
    <scope>NUCLEOTIDE SEQUENCE [LARGE SCALE GENOMIC DNA]</scope>
    <source>
        <strain evidence="3">ST1C</strain>
    </source>
</reference>
<proteinExistence type="predicted"/>
<dbReference type="AlphaFoldDB" id="A0A5J4UXX2"/>
<feature type="non-terminal residue" evidence="3">
    <location>
        <position position="559"/>
    </location>
</feature>
<feature type="compositionally biased region" description="Basic and acidic residues" evidence="2">
    <location>
        <begin position="536"/>
        <end position="559"/>
    </location>
</feature>
<keyword evidence="1" id="KW-0175">Coiled coil</keyword>
<evidence type="ECO:0000256" key="2">
    <source>
        <dbReference type="SAM" id="MobiDB-lite"/>
    </source>
</evidence>
<dbReference type="EMBL" id="SNRW01011496">
    <property type="protein sequence ID" value="KAA6375073.1"/>
    <property type="molecule type" value="Genomic_DNA"/>
</dbReference>
<sequence length="559" mass="65724">MLPKLNKNENESVRTGSRSLKDNTNDIPITKEDLYKQQMLRRRVLNAGTVQGIQGGQYQKQKTKARSVSIAASATSTMRRQSPMSQQTQQQQPNQLQQITNKQISGNGDKQNINSDSSRDAEGNEINWDEDGEQQQQQQQEKEQRENDEEDNEKEDDKEYLSFQRYVKPQTQQVGQRKRGRFSQQNMQNQEGMEIHQELTAAEQRRIMERQKEPQPKVLYSKPNWEERQRIFNQQMNQQQLKEQIKQQQEKLRLEMENIENAMKERRKARMQLTQLQQESQQVGQGILLVPPPTENASTQTFSLLDKLITAADVTQEKIEQMEDSLDELNYLIEQKQKKEKEQRDYERDKERERERQKMREKLGIVVSKKELEKEKEQQREKEQIRERERIKDIERGKQREFEKQRKQKERAKRRDPATPTYQMSKDGLVRDAKGKLVARSGLGNGAGVAGERAELRLTDLFKLQMVVLNSFERVVKLERAIIEIANKAMIKTSQDESVILVSALEQKQQQKEIEKAIMNDGSQTQRTTQSEDQAQEQKDKQQIDNEQIEKKEQQDKQA</sequence>
<organism evidence="3 4">
    <name type="scientific">Streblomastix strix</name>
    <dbReference type="NCBI Taxonomy" id="222440"/>
    <lineage>
        <taxon>Eukaryota</taxon>
        <taxon>Metamonada</taxon>
        <taxon>Preaxostyla</taxon>
        <taxon>Oxymonadida</taxon>
        <taxon>Streblomastigidae</taxon>
        <taxon>Streblomastix</taxon>
    </lineage>
</organism>
<name>A0A5J4UXX2_9EUKA</name>
<feature type="region of interest" description="Disordered" evidence="2">
    <location>
        <begin position="517"/>
        <end position="559"/>
    </location>
</feature>
<protein>
    <submittedName>
        <fullName evidence="3">Uncharacterized protein</fullName>
    </submittedName>
</protein>
<feature type="compositionally biased region" description="Polar residues" evidence="2">
    <location>
        <begin position="104"/>
        <end position="116"/>
    </location>
</feature>
<feature type="compositionally biased region" description="Basic and acidic residues" evidence="2">
    <location>
        <begin position="1"/>
        <end position="12"/>
    </location>
</feature>
<evidence type="ECO:0000313" key="4">
    <source>
        <dbReference type="Proteomes" id="UP000324800"/>
    </source>
</evidence>
<feature type="compositionally biased region" description="Basic and acidic residues" evidence="2">
    <location>
        <begin position="19"/>
        <end position="32"/>
    </location>
</feature>
<feature type="region of interest" description="Disordered" evidence="2">
    <location>
        <begin position="1"/>
        <end position="32"/>
    </location>
</feature>